<dbReference type="Gene3D" id="3.40.50.850">
    <property type="entry name" value="Isochorismatase-like"/>
    <property type="match status" value="1"/>
</dbReference>
<dbReference type="InterPro" id="IPR050272">
    <property type="entry name" value="Isochorismatase-like_hydrls"/>
</dbReference>
<dbReference type="InterPro" id="IPR036380">
    <property type="entry name" value="Isochorismatase-like_sf"/>
</dbReference>
<feature type="domain" description="Isochorismatase-like" evidence="2">
    <location>
        <begin position="19"/>
        <end position="175"/>
    </location>
</feature>
<organism evidence="3 4">
    <name type="scientific">Pseudomonas poae</name>
    <dbReference type="NCBI Taxonomy" id="200451"/>
    <lineage>
        <taxon>Bacteria</taxon>
        <taxon>Pseudomonadati</taxon>
        <taxon>Pseudomonadota</taxon>
        <taxon>Gammaproteobacteria</taxon>
        <taxon>Pseudomonadales</taxon>
        <taxon>Pseudomonadaceae</taxon>
        <taxon>Pseudomonas</taxon>
    </lineage>
</organism>
<sequence>MKSSTPTACMHERVTIGKPARAVLERAGAALEHARAQQLPIIFVVVGFNAQYDGFPEHSRVFAPAREHGVLKLDTWSTQVHASLAPREGEIVIAKSRVSPFYRTHLDAILRDLGVQEVVLTGVSTEHVILATTLDAHDRDLAVTVLEDACCAVSQERHLAAIERISRTADIRSTSDFLASSMY</sequence>
<name>A0ABY0S4Z0_9PSED</name>
<evidence type="ECO:0000259" key="2">
    <source>
        <dbReference type="Pfam" id="PF00857"/>
    </source>
</evidence>
<dbReference type="SUPFAM" id="SSF52499">
    <property type="entry name" value="Isochorismatase-like hydrolases"/>
    <property type="match status" value="1"/>
</dbReference>
<dbReference type="InterPro" id="IPR000868">
    <property type="entry name" value="Isochorismatase-like_dom"/>
</dbReference>
<dbReference type="PANTHER" id="PTHR43540">
    <property type="entry name" value="PEROXYUREIDOACRYLATE/UREIDOACRYLATE AMIDOHYDROLASE-RELATED"/>
    <property type="match status" value="1"/>
</dbReference>
<dbReference type="Pfam" id="PF00857">
    <property type="entry name" value="Isochorismatase"/>
    <property type="match status" value="1"/>
</dbReference>
<reference evidence="3 4" key="1">
    <citation type="submission" date="2016-10" db="EMBL/GenBank/DDBJ databases">
        <authorList>
            <person name="Varghese N."/>
            <person name="Submissions S."/>
        </authorList>
    </citation>
    <scope>NUCLEOTIDE SEQUENCE [LARGE SCALE GENOMIC DNA]</scope>
    <source>
        <strain evidence="3 4">BS2776</strain>
    </source>
</reference>
<evidence type="ECO:0000256" key="1">
    <source>
        <dbReference type="ARBA" id="ARBA00022801"/>
    </source>
</evidence>
<gene>
    <name evidence="3" type="ORF">SAMN04490208_5045</name>
</gene>
<evidence type="ECO:0000313" key="3">
    <source>
        <dbReference type="EMBL" id="SDO81386.1"/>
    </source>
</evidence>
<keyword evidence="1" id="KW-0378">Hydrolase</keyword>
<dbReference type="Proteomes" id="UP000181903">
    <property type="component" value="Chromosome I"/>
</dbReference>
<proteinExistence type="predicted"/>
<protein>
    <submittedName>
        <fullName evidence="3">Nicotinamidase-related amidase</fullName>
    </submittedName>
</protein>
<accession>A0ABY0S4Z0</accession>
<keyword evidence="4" id="KW-1185">Reference proteome</keyword>
<dbReference type="EMBL" id="LT629706">
    <property type="protein sequence ID" value="SDO81386.1"/>
    <property type="molecule type" value="Genomic_DNA"/>
</dbReference>
<dbReference type="RefSeq" id="WP_082630452.1">
    <property type="nucleotide sequence ID" value="NZ_JYLI01000014.1"/>
</dbReference>
<evidence type="ECO:0000313" key="4">
    <source>
        <dbReference type="Proteomes" id="UP000181903"/>
    </source>
</evidence>